<dbReference type="Proteomes" id="UP000608024">
    <property type="component" value="Unassembled WGS sequence"/>
</dbReference>
<feature type="chain" id="PRO_5038012661" description="Peptidase S8/S53 domain-containing protein" evidence="9">
    <location>
        <begin position="41"/>
        <end position="1128"/>
    </location>
</feature>
<dbReference type="InterPro" id="IPR017297">
    <property type="entry name" value="Peptidase_S8A_DPH-A"/>
</dbReference>
<dbReference type="InterPro" id="IPR023827">
    <property type="entry name" value="Peptidase_S8_Asp-AS"/>
</dbReference>
<dbReference type="PROSITE" id="PS00137">
    <property type="entry name" value="SUBTILASE_HIS"/>
    <property type="match status" value="1"/>
</dbReference>
<evidence type="ECO:0000259" key="10">
    <source>
        <dbReference type="Pfam" id="PF00082"/>
    </source>
</evidence>
<evidence type="ECO:0000256" key="1">
    <source>
        <dbReference type="ARBA" id="ARBA00011073"/>
    </source>
</evidence>
<feature type="active site" description="Charge relay system" evidence="5 6">
    <location>
        <position position="460"/>
    </location>
</feature>
<evidence type="ECO:0000256" key="4">
    <source>
        <dbReference type="ARBA" id="ARBA00022825"/>
    </source>
</evidence>
<proteinExistence type="inferred from homology"/>
<dbReference type="PANTHER" id="PTHR43806">
    <property type="entry name" value="PEPTIDASE S8"/>
    <property type="match status" value="1"/>
</dbReference>
<dbReference type="PROSITE" id="PS00136">
    <property type="entry name" value="SUBTILASE_ASP"/>
    <property type="match status" value="1"/>
</dbReference>
<evidence type="ECO:0000256" key="8">
    <source>
        <dbReference type="SAM" id="MobiDB-lite"/>
    </source>
</evidence>
<dbReference type="InterPro" id="IPR023828">
    <property type="entry name" value="Peptidase_S8_Ser-AS"/>
</dbReference>
<keyword evidence="3 6" id="KW-0378">Hydrolase</keyword>
<comment type="caution">
    <text evidence="11">The sequence shown here is derived from an EMBL/GenBank/DDBJ whole genome shotgun (WGS) entry which is preliminary data.</text>
</comment>
<organism evidence="11 12">
    <name type="scientific">Streptomyces longispororuber</name>
    <dbReference type="NCBI Taxonomy" id="68230"/>
    <lineage>
        <taxon>Bacteria</taxon>
        <taxon>Bacillati</taxon>
        <taxon>Actinomycetota</taxon>
        <taxon>Actinomycetes</taxon>
        <taxon>Kitasatosporales</taxon>
        <taxon>Streptomycetaceae</taxon>
        <taxon>Streptomyces</taxon>
    </lineage>
</organism>
<evidence type="ECO:0000256" key="6">
    <source>
        <dbReference type="PROSITE-ProRule" id="PRU01240"/>
    </source>
</evidence>
<dbReference type="GO" id="GO:0006508">
    <property type="term" value="P:proteolysis"/>
    <property type="evidence" value="ECO:0007669"/>
    <property type="project" value="UniProtKB-KW"/>
</dbReference>
<dbReference type="Gene3D" id="3.40.50.200">
    <property type="entry name" value="Peptidase S8/S53 domain"/>
    <property type="match status" value="1"/>
</dbReference>
<keyword evidence="4 6" id="KW-0720">Serine protease</keyword>
<feature type="domain" description="Peptidase S8/S53" evidence="10">
    <location>
        <begin position="242"/>
        <end position="506"/>
    </location>
</feature>
<dbReference type="EMBL" id="BNBT01000033">
    <property type="protein sequence ID" value="GHE56940.1"/>
    <property type="molecule type" value="Genomic_DNA"/>
</dbReference>
<protein>
    <recommendedName>
        <fullName evidence="10">Peptidase S8/S53 domain-containing protein</fullName>
    </recommendedName>
</protein>
<dbReference type="PRINTS" id="PR00723">
    <property type="entry name" value="SUBTILISIN"/>
</dbReference>
<sequence length="1128" mass="116497">MLRQVKKAARPVTARRAGAATAAAEAAVALTAGMTSPAQAGGPAHAGSGSATATGRDGAVAPVRHHLTLLTGDRVTVDATGRVTAFDPAKGREHIPVQTSRRDGHTFLVPADARRLIADGKLDQRLFDLTELSGKSTRQAQKKGLKVIVAYRGAAAGAKAEVRDAGGTEVRRTLKTLNADAVRTPQRDAAKLWEALTAERGADRTTASGIGRVWLDGTRKATLDKSVQQIGAPKAWQAGYDGKGVKIAVLDTGVDATHPDLKDQVVAEEDFTPSPDAKDRVGHGTHVASTAAGTGAKNGAYKGVAPGAKILNGKVLGDDGSGDDSGIIAGIEWAAAQGADVVNLSLGGGDTPGVDPLEAAVDKVSEDKGILFAIAAGNDGAPASVGSPGSADKALTVGAVDDKDKLAPFSSQGPRIGDGAIKPDVTAPGVDITAAAAPGSDIEKEVGQKPEGYLTISGTSMATPHVAGAAALLKQQHPTWTYAELKGALTASTKGGAYTPFQQGSGRIAVDRAIKQSVIADPVSVSFGTQAWPHTDDKPVTKKLTYRNLGSADVTLDLALKATGPKGAPAPAGFFTLAAKKVTVPAGGTAAVDLTSDTRLGGSLDGAYSAYVTATGGGQSVRTAAAVDREVESYDVTVKHIGRDGQPAKYYGTSLYGVTKDTADRDINVYDPSGTAKVRVPKGGYVLDAGIFADPADAAKGIDWVVQPKLNVTKDTTLTVDARTAKPVDITVPAADATFELAAPVWVVSNDAVEAGVGWLLPSYQGFRTAHLGPKVTDGSLHQLWGTHWTRGAKDEYDVLPGGKVTRFATGFTQHYKESDLATVKVGLGASSSGKKGVVVANGVLPGGLSGFALGVPQKAPGTRTLHLSTGDKVKWGLEFEQQGAVGEDGAPASEATYTLGAPQTFAAEKTYRKTFNTAVFGPRLGGDFGVFRKGNEITGYLPLFADGQTHAGGSLYTSVKTTLKHNGTQYDENTDPLTGEEAFKVPAGDAQYQLSTSVRRSVGVAAASTRIDASYTFRSKKTTALTKLPASGVRFNAAVGLDSRAPADKKQSIPVTVQGAAAGDNLKSLAVWISYDYGRNWKPVDVRNGKISVKNPAAGKGISFHAKVTDKKGNKSTLSIYNAYYGK</sequence>
<dbReference type="Pfam" id="PF00082">
    <property type="entry name" value="Peptidase_S8"/>
    <property type="match status" value="1"/>
</dbReference>
<dbReference type="InterPro" id="IPR050131">
    <property type="entry name" value="Peptidase_S8_subtilisin-like"/>
</dbReference>
<evidence type="ECO:0000256" key="7">
    <source>
        <dbReference type="RuleBase" id="RU003355"/>
    </source>
</evidence>
<reference evidence="11" key="1">
    <citation type="journal article" date="2014" name="Int. J. Syst. Evol. Microbiol.">
        <title>Complete genome sequence of Corynebacterium casei LMG S-19264T (=DSM 44701T), isolated from a smear-ripened cheese.</title>
        <authorList>
            <consortium name="US DOE Joint Genome Institute (JGI-PGF)"/>
            <person name="Walter F."/>
            <person name="Albersmeier A."/>
            <person name="Kalinowski J."/>
            <person name="Ruckert C."/>
        </authorList>
    </citation>
    <scope>NUCLEOTIDE SEQUENCE</scope>
    <source>
        <strain evidence="11">JCM 4784</strain>
    </source>
</reference>
<dbReference type="PROSITE" id="PS00138">
    <property type="entry name" value="SUBTILASE_SER"/>
    <property type="match status" value="1"/>
</dbReference>
<evidence type="ECO:0000256" key="5">
    <source>
        <dbReference type="PIRSR" id="PIRSR615500-1"/>
    </source>
</evidence>
<feature type="active site" description="Charge relay system" evidence="5 6">
    <location>
        <position position="283"/>
    </location>
</feature>
<keyword evidence="2 6" id="KW-0645">Protease</keyword>
<dbReference type="GO" id="GO:0004252">
    <property type="term" value="F:serine-type endopeptidase activity"/>
    <property type="evidence" value="ECO:0007669"/>
    <property type="project" value="UniProtKB-UniRule"/>
</dbReference>
<dbReference type="CDD" id="cd07474">
    <property type="entry name" value="Peptidases_S8_subtilisin_Vpr-like"/>
    <property type="match status" value="1"/>
</dbReference>
<gene>
    <name evidence="11" type="ORF">GCM10018785_27730</name>
</gene>
<feature type="region of interest" description="Disordered" evidence="8">
    <location>
        <begin position="37"/>
        <end position="56"/>
    </location>
</feature>
<dbReference type="AlphaFoldDB" id="A0A918ZJU2"/>
<reference evidence="11" key="2">
    <citation type="submission" date="2020-09" db="EMBL/GenBank/DDBJ databases">
        <authorList>
            <person name="Sun Q."/>
            <person name="Ohkuma M."/>
        </authorList>
    </citation>
    <scope>NUCLEOTIDE SEQUENCE</scope>
    <source>
        <strain evidence="11">JCM 4784</strain>
    </source>
</reference>
<accession>A0A918ZJU2</accession>
<dbReference type="InterPro" id="IPR000209">
    <property type="entry name" value="Peptidase_S8/S53_dom"/>
</dbReference>
<dbReference type="SUPFAM" id="SSF52743">
    <property type="entry name" value="Subtilisin-like"/>
    <property type="match status" value="1"/>
</dbReference>
<dbReference type="PROSITE" id="PS51892">
    <property type="entry name" value="SUBTILASE"/>
    <property type="match status" value="1"/>
</dbReference>
<evidence type="ECO:0000313" key="11">
    <source>
        <dbReference type="EMBL" id="GHE56940.1"/>
    </source>
</evidence>
<dbReference type="InterPro" id="IPR015500">
    <property type="entry name" value="Peptidase_S8_subtilisin-rel"/>
</dbReference>
<keyword evidence="9" id="KW-0732">Signal</keyword>
<comment type="similarity">
    <text evidence="1 6 7">Belongs to the peptidase S8 family.</text>
</comment>
<keyword evidence="12" id="KW-1185">Reference proteome</keyword>
<dbReference type="InterPro" id="IPR022398">
    <property type="entry name" value="Peptidase_S8_His-AS"/>
</dbReference>
<evidence type="ECO:0000256" key="2">
    <source>
        <dbReference type="ARBA" id="ARBA00022670"/>
    </source>
</evidence>
<dbReference type="PANTHER" id="PTHR43806:SF11">
    <property type="entry name" value="CEREVISIN-RELATED"/>
    <property type="match status" value="1"/>
</dbReference>
<feature type="signal peptide" evidence="9">
    <location>
        <begin position="1"/>
        <end position="40"/>
    </location>
</feature>
<feature type="active site" description="Charge relay system" evidence="5 6">
    <location>
        <position position="251"/>
    </location>
</feature>
<evidence type="ECO:0000256" key="3">
    <source>
        <dbReference type="ARBA" id="ARBA00022801"/>
    </source>
</evidence>
<dbReference type="PIRSF" id="PIRSF037854">
    <property type="entry name" value="Dihydropyridine_esterase"/>
    <property type="match status" value="1"/>
</dbReference>
<name>A0A918ZJU2_9ACTN</name>
<evidence type="ECO:0000256" key="9">
    <source>
        <dbReference type="SAM" id="SignalP"/>
    </source>
</evidence>
<dbReference type="InterPro" id="IPR034213">
    <property type="entry name" value="S8_Vpr-like"/>
</dbReference>
<dbReference type="InterPro" id="IPR036852">
    <property type="entry name" value="Peptidase_S8/S53_dom_sf"/>
</dbReference>
<evidence type="ECO:0000313" key="12">
    <source>
        <dbReference type="Proteomes" id="UP000608024"/>
    </source>
</evidence>